<name>A0ACC3DU89_9PEZI</name>
<comment type="caution">
    <text evidence="1">The sequence shown here is derived from an EMBL/GenBank/DDBJ whole genome shotgun (WGS) entry which is preliminary data.</text>
</comment>
<organism evidence="1 2">
    <name type="scientific">Coniosporium uncinatum</name>
    <dbReference type="NCBI Taxonomy" id="93489"/>
    <lineage>
        <taxon>Eukaryota</taxon>
        <taxon>Fungi</taxon>
        <taxon>Dikarya</taxon>
        <taxon>Ascomycota</taxon>
        <taxon>Pezizomycotina</taxon>
        <taxon>Dothideomycetes</taxon>
        <taxon>Dothideomycetes incertae sedis</taxon>
        <taxon>Coniosporium</taxon>
    </lineage>
</organism>
<proteinExistence type="predicted"/>
<protein>
    <submittedName>
        <fullName evidence="1">Uncharacterized protein</fullName>
    </submittedName>
</protein>
<keyword evidence="2" id="KW-1185">Reference proteome</keyword>
<reference evidence="1" key="1">
    <citation type="submission" date="2024-09" db="EMBL/GenBank/DDBJ databases">
        <title>Black Yeasts Isolated from many extreme environments.</title>
        <authorList>
            <person name="Coleine C."/>
            <person name="Stajich J.E."/>
            <person name="Selbmann L."/>
        </authorList>
    </citation>
    <scope>NUCLEOTIDE SEQUENCE</scope>
    <source>
        <strain evidence="1">CCFEE 5737</strain>
    </source>
</reference>
<dbReference type="Proteomes" id="UP001186974">
    <property type="component" value="Unassembled WGS sequence"/>
</dbReference>
<sequence>LRPWTTLIWLVRRIRKCLRCPLDVEVLYAGGSRRRQAFFADQAEQFADELENQHSGWSVEDDVEAAGWLLFDLFINDLPVTVDGEPLNHRRHTTNPRPVHIIDYEDDEDPDWIVVSTEKWQDISKIFSRYSIALAEQWLSQKYSDAMRRFIH</sequence>
<feature type="non-terminal residue" evidence="1">
    <location>
        <position position="1"/>
    </location>
</feature>
<accession>A0ACC3DU89</accession>
<evidence type="ECO:0000313" key="1">
    <source>
        <dbReference type="EMBL" id="KAK3080139.1"/>
    </source>
</evidence>
<evidence type="ECO:0000313" key="2">
    <source>
        <dbReference type="Proteomes" id="UP001186974"/>
    </source>
</evidence>
<gene>
    <name evidence="1" type="ORF">LTS18_003012</name>
</gene>
<dbReference type="EMBL" id="JAWDJW010000715">
    <property type="protein sequence ID" value="KAK3080139.1"/>
    <property type="molecule type" value="Genomic_DNA"/>
</dbReference>